<name>A0A3D4SYM1_9CORY</name>
<organism evidence="1 2">
    <name type="scientific">Corynebacterium nuruki</name>
    <dbReference type="NCBI Taxonomy" id="1032851"/>
    <lineage>
        <taxon>Bacteria</taxon>
        <taxon>Bacillati</taxon>
        <taxon>Actinomycetota</taxon>
        <taxon>Actinomycetes</taxon>
        <taxon>Mycobacteriales</taxon>
        <taxon>Corynebacteriaceae</taxon>
        <taxon>Corynebacterium</taxon>
    </lineage>
</organism>
<dbReference type="Proteomes" id="UP000261739">
    <property type="component" value="Unassembled WGS sequence"/>
</dbReference>
<reference evidence="1 2" key="1">
    <citation type="journal article" date="2018" name="Nat. Biotechnol.">
        <title>A standardized bacterial taxonomy based on genome phylogeny substantially revises the tree of life.</title>
        <authorList>
            <person name="Parks D.H."/>
            <person name="Chuvochina M."/>
            <person name="Waite D.W."/>
            <person name="Rinke C."/>
            <person name="Skarshewski A."/>
            <person name="Chaumeil P.A."/>
            <person name="Hugenholtz P."/>
        </authorList>
    </citation>
    <scope>NUCLEOTIDE SEQUENCE [LARGE SCALE GENOMIC DNA]</scope>
    <source>
        <strain evidence="1">UBA11247</strain>
    </source>
</reference>
<evidence type="ECO:0000313" key="2">
    <source>
        <dbReference type="Proteomes" id="UP000261739"/>
    </source>
</evidence>
<protein>
    <submittedName>
        <fullName evidence="1">Uncharacterized protein</fullName>
    </submittedName>
</protein>
<dbReference type="STRING" id="863239.GCA_000213935_01197"/>
<dbReference type="AlphaFoldDB" id="A0A3D4SYM1"/>
<sequence>MSNPLHRILDWYRDPERGLYSSTDRTVLGTLAPVRPETTEANRTVFHADRVDGPAHLDVLAALIDEGRTPATPQEVRAAFRTLHHRFPTPLEAARARSLVESFGLLA</sequence>
<evidence type="ECO:0000313" key="1">
    <source>
        <dbReference type="EMBL" id="HCT14091.1"/>
    </source>
</evidence>
<gene>
    <name evidence="1" type="ORF">DIW82_04660</name>
</gene>
<dbReference type="EMBL" id="DQID01000131">
    <property type="protein sequence ID" value="HCT14091.1"/>
    <property type="molecule type" value="Genomic_DNA"/>
</dbReference>
<proteinExistence type="predicted"/>
<comment type="caution">
    <text evidence="1">The sequence shown here is derived from an EMBL/GenBank/DDBJ whole genome shotgun (WGS) entry which is preliminary data.</text>
</comment>
<accession>A0A3D4SYM1</accession>
<dbReference type="RefSeq" id="WP_273051327.1">
    <property type="nucleotide sequence ID" value="NZ_DAITTW010000060.1"/>
</dbReference>